<evidence type="ECO:0000313" key="9">
    <source>
        <dbReference type="Proteomes" id="UP000197361"/>
    </source>
</evidence>
<dbReference type="InterPro" id="IPR000873">
    <property type="entry name" value="AMP-dep_synth/lig_dom"/>
</dbReference>
<reference evidence="8 9" key="1">
    <citation type="journal article" date="2010" name="Int. J. Syst. Evol. Microbiol.">
        <title>Sphingopyxis bauzanensis sp. nov., a psychrophilic bacterium isolated from soil.</title>
        <authorList>
            <person name="Zhang D.C."/>
            <person name="Liu H.C."/>
            <person name="Xin Y.H."/>
            <person name="Zhou Y.G."/>
            <person name="Schinner F."/>
            <person name="Margesin R."/>
        </authorList>
    </citation>
    <scope>NUCLEOTIDE SEQUENCE [LARGE SCALE GENOMIC DNA]</scope>
    <source>
        <strain evidence="8 9">DSM 22271</strain>
    </source>
</reference>
<dbReference type="EC" id="6.2.1.44" evidence="4"/>
<evidence type="ECO:0000256" key="1">
    <source>
        <dbReference type="ARBA" id="ARBA00006432"/>
    </source>
</evidence>
<dbReference type="Proteomes" id="UP000197361">
    <property type="component" value="Unassembled WGS sequence"/>
</dbReference>
<feature type="domain" description="AMP-dependent synthetase/ligase" evidence="6">
    <location>
        <begin position="16"/>
        <end position="374"/>
    </location>
</feature>
<dbReference type="RefSeq" id="WP_088440291.1">
    <property type="nucleotide sequence ID" value="NZ_BMMC01000005.1"/>
</dbReference>
<comment type="similarity">
    <text evidence="1">Belongs to the ATP-dependent AMP-binding enzyme family.</text>
</comment>
<keyword evidence="9" id="KW-1185">Reference proteome</keyword>
<dbReference type="FunFam" id="3.30.300.30:FF:000008">
    <property type="entry name" value="2,3-dihydroxybenzoate-AMP ligase"/>
    <property type="match status" value="1"/>
</dbReference>
<dbReference type="PANTHER" id="PTHR43201">
    <property type="entry name" value="ACYL-COA SYNTHETASE"/>
    <property type="match status" value="1"/>
</dbReference>
<dbReference type="InterPro" id="IPR025110">
    <property type="entry name" value="AMP-bd_C"/>
</dbReference>
<feature type="domain" description="AMP-binding enzyme C-terminal" evidence="7">
    <location>
        <begin position="425"/>
        <end position="500"/>
    </location>
</feature>
<evidence type="ECO:0000313" key="8">
    <source>
        <dbReference type="EMBL" id="OWQ99549.1"/>
    </source>
</evidence>
<dbReference type="CDD" id="cd17631">
    <property type="entry name" value="FACL_FadD13-like"/>
    <property type="match status" value="1"/>
</dbReference>
<dbReference type="GO" id="GO:0006631">
    <property type="term" value="P:fatty acid metabolic process"/>
    <property type="evidence" value="ECO:0007669"/>
    <property type="project" value="TreeGrafter"/>
</dbReference>
<dbReference type="PANTHER" id="PTHR43201:SF5">
    <property type="entry name" value="MEDIUM-CHAIN ACYL-COA LIGASE ACSF2, MITOCHONDRIAL"/>
    <property type="match status" value="1"/>
</dbReference>
<dbReference type="InterPro" id="IPR042099">
    <property type="entry name" value="ANL_N_sf"/>
</dbReference>
<comment type="catalytic activity">
    <reaction evidence="3">
        <text>3-(methylsulfanyl)propanoate + ATP + CoA = 3-(methylsulfanyl)propanoyl-CoA + AMP + diphosphate</text>
        <dbReference type="Rhea" id="RHEA:43052"/>
        <dbReference type="ChEBI" id="CHEBI:30616"/>
        <dbReference type="ChEBI" id="CHEBI:33019"/>
        <dbReference type="ChEBI" id="CHEBI:49016"/>
        <dbReference type="ChEBI" id="CHEBI:57287"/>
        <dbReference type="ChEBI" id="CHEBI:82815"/>
        <dbReference type="ChEBI" id="CHEBI:456215"/>
        <dbReference type="EC" id="6.2.1.44"/>
    </reaction>
    <physiologicalReaction direction="left-to-right" evidence="3">
        <dbReference type="Rhea" id="RHEA:43053"/>
    </physiologicalReaction>
</comment>
<evidence type="ECO:0000256" key="3">
    <source>
        <dbReference type="ARBA" id="ARBA00051915"/>
    </source>
</evidence>
<dbReference type="AlphaFoldDB" id="A0A246K211"/>
<dbReference type="InterPro" id="IPR045851">
    <property type="entry name" value="AMP-bd_C_sf"/>
</dbReference>
<evidence type="ECO:0000256" key="5">
    <source>
        <dbReference type="ARBA" id="ARBA00067668"/>
    </source>
</evidence>
<sequence length="519" mass="56432">MPRDVSELFTFDEFLTHWASERADRVALREEDRVYTYAELDEATARVASALFAAGLQKGDRIAWIGKNSDLYFILFYGAARAGIVMAPIGWRLSPTEWAFIVNDTQAKMVFAGPGFDTLADQLAGKLDHAPTIVGAAEARAMIDGATRTAFAPSGTDDAVLQLYTSGTTGNPKGAVLSNRNLFALRKHSSDLDMPYTKWDDDEAVLVAMPCAHIGGTGLGIMALAAGLPGIILAEFNPDGVFDAVEQHGVTRFFMVPAALQFLLMHPRCASVDYSRLKYILYGAAPIPLELLRQCIQMFGAQFIQAYGMTETTGTISMLPPEDHDPAGNARMRSAGKPLPGVEIRILGPDGEEVPVGDVGEVVTRSSNNMLGYWNLPDATAKTVSADGWIRTGDAGYLDEDGYLFIHDRMKDMIISGGENIYPAEVESAIFGHPSVQEVAVFGIPDDKWGESVKAVCVAKPGMTVDEADIIAWARERIAPFKCPRSVDVIDALPRNASGKILRKDLRAPYWAGFERMVN</sequence>
<organism evidence="8 9">
    <name type="scientific">Sphingopyxis bauzanensis</name>
    <dbReference type="NCBI Taxonomy" id="651663"/>
    <lineage>
        <taxon>Bacteria</taxon>
        <taxon>Pseudomonadati</taxon>
        <taxon>Pseudomonadota</taxon>
        <taxon>Alphaproteobacteria</taxon>
        <taxon>Sphingomonadales</taxon>
        <taxon>Sphingomonadaceae</taxon>
        <taxon>Sphingopyxis</taxon>
    </lineage>
</organism>
<keyword evidence="2" id="KW-0436">Ligase</keyword>
<dbReference type="GO" id="GO:0031956">
    <property type="term" value="F:medium-chain fatty acid-CoA ligase activity"/>
    <property type="evidence" value="ECO:0007669"/>
    <property type="project" value="TreeGrafter"/>
</dbReference>
<evidence type="ECO:0000259" key="6">
    <source>
        <dbReference type="Pfam" id="PF00501"/>
    </source>
</evidence>
<proteinExistence type="inferred from homology"/>
<dbReference type="EMBL" id="NISK01000001">
    <property type="protein sequence ID" value="OWQ99549.1"/>
    <property type="molecule type" value="Genomic_DNA"/>
</dbReference>
<dbReference type="SUPFAM" id="SSF56801">
    <property type="entry name" value="Acetyl-CoA synthetase-like"/>
    <property type="match status" value="1"/>
</dbReference>
<name>A0A246K211_9SPHN</name>
<dbReference type="NCBIfam" id="NF004837">
    <property type="entry name" value="PRK06187.1"/>
    <property type="match status" value="1"/>
</dbReference>
<dbReference type="Gene3D" id="3.30.300.30">
    <property type="match status" value="1"/>
</dbReference>
<evidence type="ECO:0000256" key="2">
    <source>
        <dbReference type="ARBA" id="ARBA00022598"/>
    </source>
</evidence>
<gene>
    <name evidence="8" type="ORF">CDQ92_05410</name>
</gene>
<evidence type="ECO:0000256" key="4">
    <source>
        <dbReference type="ARBA" id="ARBA00066616"/>
    </source>
</evidence>
<dbReference type="Gene3D" id="3.40.50.12780">
    <property type="entry name" value="N-terminal domain of ligase-like"/>
    <property type="match status" value="1"/>
</dbReference>
<comment type="caution">
    <text evidence="8">The sequence shown here is derived from an EMBL/GenBank/DDBJ whole genome shotgun (WGS) entry which is preliminary data.</text>
</comment>
<evidence type="ECO:0000259" key="7">
    <source>
        <dbReference type="Pfam" id="PF13193"/>
    </source>
</evidence>
<dbReference type="OrthoDB" id="9803968at2"/>
<accession>A0A246K211</accession>
<dbReference type="Pfam" id="PF00501">
    <property type="entry name" value="AMP-binding"/>
    <property type="match status" value="1"/>
</dbReference>
<dbReference type="Pfam" id="PF13193">
    <property type="entry name" value="AMP-binding_C"/>
    <property type="match status" value="1"/>
</dbReference>
<protein>
    <recommendedName>
        <fullName evidence="5">3-methylmercaptopropionyl-CoA ligase</fullName>
        <ecNumber evidence="4">6.2.1.44</ecNumber>
    </recommendedName>
</protein>